<dbReference type="Proteomes" id="UP001596242">
    <property type="component" value="Unassembled WGS sequence"/>
</dbReference>
<sequence>MSPASWTAETRGYITTDDLARLIESLDLRDAILVGHSRGSDGLRRAFWLWSMQAGLKGAYDCIAQLSGQDFTGSFRAHAGCRDAPAPPPCNLNHVNILSYLRREEEGCLKIHGRPQLSGRSLNG</sequence>
<organism evidence="1 2">
    <name type="scientific">Streptomyces pratens</name>
    <dbReference type="NCBI Taxonomy" id="887456"/>
    <lineage>
        <taxon>Bacteria</taxon>
        <taxon>Bacillati</taxon>
        <taxon>Actinomycetota</taxon>
        <taxon>Actinomycetes</taxon>
        <taxon>Kitasatosporales</taxon>
        <taxon>Streptomycetaceae</taxon>
        <taxon>Streptomyces</taxon>
    </lineage>
</organism>
<evidence type="ECO:0000313" key="2">
    <source>
        <dbReference type="Proteomes" id="UP001596242"/>
    </source>
</evidence>
<name>A0ABW1MAB1_9ACTN</name>
<keyword evidence="1" id="KW-0378">Hydrolase</keyword>
<dbReference type="EMBL" id="JBHSPT010000136">
    <property type="protein sequence ID" value="MFC6060703.1"/>
    <property type="molecule type" value="Genomic_DNA"/>
</dbReference>
<evidence type="ECO:0000313" key="1">
    <source>
        <dbReference type="EMBL" id="MFC6060703.1"/>
    </source>
</evidence>
<dbReference type="RefSeq" id="WP_386407211.1">
    <property type="nucleotide sequence ID" value="NZ_JBHSPT010000136.1"/>
</dbReference>
<reference evidence="2" key="1">
    <citation type="journal article" date="2019" name="Int. J. Syst. Evol. Microbiol.">
        <title>The Global Catalogue of Microorganisms (GCM) 10K type strain sequencing project: providing services to taxonomists for standard genome sequencing and annotation.</title>
        <authorList>
            <consortium name="The Broad Institute Genomics Platform"/>
            <consortium name="The Broad Institute Genome Sequencing Center for Infectious Disease"/>
            <person name="Wu L."/>
            <person name="Ma J."/>
        </authorList>
    </citation>
    <scope>NUCLEOTIDE SEQUENCE [LARGE SCALE GENOMIC DNA]</scope>
    <source>
        <strain evidence="2">JCM 12763</strain>
    </source>
</reference>
<dbReference type="GO" id="GO:0016787">
    <property type="term" value="F:hydrolase activity"/>
    <property type="evidence" value="ECO:0007669"/>
    <property type="project" value="UniProtKB-KW"/>
</dbReference>
<gene>
    <name evidence="1" type="ORF">ACFP50_36500</name>
</gene>
<keyword evidence="2" id="KW-1185">Reference proteome</keyword>
<protein>
    <submittedName>
        <fullName evidence="1">Alpha/beta fold hydrolase</fullName>
    </submittedName>
</protein>
<accession>A0ABW1MAB1</accession>
<proteinExistence type="predicted"/>
<comment type="caution">
    <text evidence="1">The sequence shown here is derived from an EMBL/GenBank/DDBJ whole genome shotgun (WGS) entry which is preliminary data.</text>
</comment>